<sequence>MIPAEDAMGPAQMAALLDAAFRVADPLSYLDTTAMTFRALGRGDDARAAAWMGCLYAEGEIELLMSLRTTWRMGLVRSPESIVG</sequence>
<organism evidence="1 2">
    <name type="scientific">Lichenibacterium minor</name>
    <dbReference type="NCBI Taxonomy" id="2316528"/>
    <lineage>
        <taxon>Bacteria</taxon>
        <taxon>Pseudomonadati</taxon>
        <taxon>Pseudomonadota</taxon>
        <taxon>Alphaproteobacteria</taxon>
        <taxon>Hyphomicrobiales</taxon>
        <taxon>Lichenihabitantaceae</taxon>
        <taxon>Lichenibacterium</taxon>
    </lineage>
</organism>
<gene>
    <name evidence="1" type="ORF">D3273_10660</name>
</gene>
<dbReference type="Proteomes" id="UP000290759">
    <property type="component" value="Unassembled WGS sequence"/>
</dbReference>
<dbReference type="EMBL" id="QYBB01000010">
    <property type="protein sequence ID" value="RYC31890.1"/>
    <property type="molecule type" value="Genomic_DNA"/>
</dbReference>
<dbReference type="AlphaFoldDB" id="A0A4Q2U6D0"/>
<protein>
    <submittedName>
        <fullName evidence="1">Uncharacterized protein</fullName>
    </submittedName>
</protein>
<evidence type="ECO:0000313" key="1">
    <source>
        <dbReference type="EMBL" id="RYC31890.1"/>
    </source>
</evidence>
<comment type="caution">
    <text evidence="1">The sequence shown here is derived from an EMBL/GenBank/DDBJ whole genome shotgun (WGS) entry which is preliminary data.</text>
</comment>
<dbReference type="OrthoDB" id="9868418at2"/>
<reference evidence="1 2" key="1">
    <citation type="submission" date="2018-12" db="EMBL/GenBank/DDBJ databases">
        <authorList>
            <person name="Grouzdev D.S."/>
            <person name="Krutkina M.S."/>
        </authorList>
    </citation>
    <scope>NUCLEOTIDE SEQUENCE [LARGE SCALE GENOMIC DNA]</scope>
    <source>
        <strain evidence="1 2">RmlP026</strain>
    </source>
</reference>
<keyword evidence="2" id="KW-1185">Reference proteome</keyword>
<dbReference type="RefSeq" id="WP_129226325.1">
    <property type="nucleotide sequence ID" value="NZ_QYBB01000010.1"/>
</dbReference>
<accession>A0A4Q2U6D0</accession>
<reference evidence="1 2" key="2">
    <citation type="submission" date="2019-02" db="EMBL/GenBank/DDBJ databases">
        <title>'Lichenibacterium ramalinii' gen. nov. sp. nov., 'Lichenibacterium minor' gen. nov. sp. nov.</title>
        <authorList>
            <person name="Pankratov T."/>
        </authorList>
    </citation>
    <scope>NUCLEOTIDE SEQUENCE [LARGE SCALE GENOMIC DNA]</scope>
    <source>
        <strain evidence="1 2">RmlP026</strain>
    </source>
</reference>
<proteinExistence type="predicted"/>
<evidence type="ECO:0000313" key="2">
    <source>
        <dbReference type="Proteomes" id="UP000290759"/>
    </source>
</evidence>
<name>A0A4Q2U6D0_9HYPH</name>